<sequence>MTHIDRSHGAIAAEGIRAAWSWFVALGAAFIVLGLVASSHLLLATLVTVYYLGAAMIVAGILQIVQSFRLARWSGFILWLLSGLLYVAAGAAVFMNPLLVSSAMTLFLALFTAGSGIMRIWLGAGAMSERGWGWIVASGILSTVVGLLVLVGWPVNSTWLLGLILSIDLIFQGCALLGTGFRLRSMN</sequence>
<gene>
    <name evidence="2" type="ORF">NWE54_11510</name>
</gene>
<name>A0A9E7ZQV2_9HYPH</name>
<dbReference type="InterPro" id="IPR005325">
    <property type="entry name" value="DUF308_memb"/>
</dbReference>
<dbReference type="Pfam" id="PF03729">
    <property type="entry name" value="DUF308"/>
    <property type="match status" value="1"/>
</dbReference>
<evidence type="ECO:0000313" key="2">
    <source>
        <dbReference type="EMBL" id="UZF89363.1"/>
    </source>
</evidence>
<feature type="transmembrane region" description="Helical" evidence="1">
    <location>
        <begin position="134"/>
        <end position="153"/>
    </location>
</feature>
<keyword evidence="1" id="KW-0812">Transmembrane</keyword>
<keyword evidence="1" id="KW-1133">Transmembrane helix</keyword>
<dbReference type="GO" id="GO:0005886">
    <property type="term" value="C:plasma membrane"/>
    <property type="evidence" value="ECO:0007669"/>
    <property type="project" value="TreeGrafter"/>
</dbReference>
<dbReference type="AlphaFoldDB" id="A0A9E7ZQV2"/>
<dbReference type="PANTHER" id="PTHR34989:SF1">
    <property type="entry name" value="PROTEIN HDED"/>
    <property type="match status" value="1"/>
</dbReference>
<protein>
    <submittedName>
        <fullName evidence="2">HdeD family acid-resistance protein</fullName>
    </submittedName>
</protein>
<proteinExistence type="predicted"/>
<feature type="transmembrane region" description="Helical" evidence="1">
    <location>
        <begin position="159"/>
        <end position="181"/>
    </location>
</feature>
<dbReference type="InterPro" id="IPR052712">
    <property type="entry name" value="Acid_resist_chaperone_HdeD"/>
</dbReference>
<dbReference type="PANTHER" id="PTHR34989">
    <property type="entry name" value="PROTEIN HDED"/>
    <property type="match status" value="1"/>
</dbReference>
<keyword evidence="1" id="KW-0472">Membrane</keyword>
<feature type="transmembrane region" description="Helical" evidence="1">
    <location>
        <begin position="76"/>
        <end position="95"/>
    </location>
</feature>
<reference evidence="2" key="1">
    <citation type="submission" date="2022-08" db="EMBL/GenBank/DDBJ databases">
        <title>Complete Genome Sequences of 2 Bosea sp. soil isolates.</title>
        <authorList>
            <person name="Alvarez Arevalo M."/>
            <person name="Sterndorff E.B."/>
            <person name="Faurdal D."/>
            <person name="Joergensen T.S."/>
            <person name="Weber T."/>
        </authorList>
    </citation>
    <scope>NUCLEOTIDE SEQUENCE</scope>
    <source>
        <strain evidence="2">NBC_00436</strain>
    </source>
</reference>
<accession>A0A9E7ZQV2</accession>
<dbReference type="EMBL" id="CP102774">
    <property type="protein sequence ID" value="UZF89363.1"/>
    <property type="molecule type" value="Genomic_DNA"/>
</dbReference>
<organism evidence="2">
    <name type="scientific">Bosea sp. NBC_00436</name>
    <dbReference type="NCBI Taxonomy" id="2969620"/>
    <lineage>
        <taxon>Bacteria</taxon>
        <taxon>Pseudomonadati</taxon>
        <taxon>Pseudomonadota</taxon>
        <taxon>Alphaproteobacteria</taxon>
        <taxon>Hyphomicrobiales</taxon>
        <taxon>Boseaceae</taxon>
        <taxon>Bosea</taxon>
    </lineage>
</organism>
<feature type="transmembrane region" description="Helical" evidence="1">
    <location>
        <begin position="20"/>
        <end position="37"/>
    </location>
</feature>
<feature type="transmembrane region" description="Helical" evidence="1">
    <location>
        <begin position="43"/>
        <end position="64"/>
    </location>
</feature>
<evidence type="ECO:0000256" key="1">
    <source>
        <dbReference type="SAM" id="Phobius"/>
    </source>
</evidence>
<feature type="transmembrane region" description="Helical" evidence="1">
    <location>
        <begin position="101"/>
        <end position="122"/>
    </location>
</feature>